<evidence type="ECO:0000313" key="1">
    <source>
        <dbReference type="EMBL" id="KAH7976789.1"/>
    </source>
</evidence>
<sequence length="309" mass="34323">MKLSSDTLFAFAEMLPLNTTLKVVDIREVCPVDSDKLLSLLEQERYANVFKRLQIVWPEELLPELTALIRRQACCPGLSVSVTPSADEGVLEEFFDAVAADKTLRGLSLLPQQHTFDALANGIASLVMRTTTLREIRDNHFVEKGNERHLIGILDALKENRSISHFTMYAQAMTPALATSLSGLLATNNTLNVVRVCNDSVISPKEVETVLQGMRVNFTVSALRIFFRHDDSEGTFEEMKDILDRNARLLKKAAKFVISGPDLNDERGIDALKKLRSSADLVKKVQKLTYKTEEAATEAIQSVLACISA</sequence>
<dbReference type="InterPro" id="IPR032675">
    <property type="entry name" value="LRR_dom_sf"/>
</dbReference>
<gene>
    <name evidence="1" type="ORF">HPB52_019559</name>
</gene>
<dbReference type="Proteomes" id="UP000821837">
    <property type="component" value="Chromosome 10"/>
</dbReference>
<evidence type="ECO:0000313" key="2">
    <source>
        <dbReference type="Proteomes" id="UP000821837"/>
    </source>
</evidence>
<organism evidence="1 2">
    <name type="scientific">Rhipicephalus sanguineus</name>
    <name type="common">Brown dog tick</name>
    <name type="synonym">Ixodes sanguineus</name>
    <dbReference type="NCBI Taxonomy" id="34632"/>
    <lineage>
        <taxon>Eukaryota</taxon>
        <taxon>Metazoa</taxon>
        <taxon>Ecdysozoa</taxon>
        <taxon>Arthropoda</taxon>
        <taxon>Chelicerata</taxon>
        <taxon>Arachnida</taxon>
        <taxon>Acari</taxon>
        <taxon>Parasitiformes</taxon>
        <taxon>Ixodida</taxon>
        <taxon>Ixodoidea</taxon>
        <taxon>Ixodidae</taxon>
        <taxon>Rhipicephalinae</taxon>
        <taxon>Rhipicephalus</taxon>
        <taxon>Rhipicephalus</taxon>
    </lineage>
</organism>
<reference evidence="1" key="2">
    <citation type="submission" date="2021-09" db="EMBL/GenBank/DDBJ databases">
        <authorList>
            <person name="Jia N."/>
            <person name="Wang J."/>
            <person name="Shi W."/>
            <person name="Du L."/>
            <person name="Sun Y."/>
            <person name="Zhan W."/>
            <person name="Jiang J."/>
            <person name="Wang Q."/>
            <person name="Zhang B."/>
            <person name="Ji P."/>
            <person name="Sakyi L.B."/>
            <person name="Cui X."/>
            <person name="Yuan T."/>
            <person name="Jiang B."/>
            <person name="Yang W."/>
            <person name="Lam T.T.-Y."/>
            <person name="Chang Q."/>
            <person name="Ding S."/>
            <person name="Wang X."/>
            <person name="Zhu J."/>
            <person name="Ruan X."/>
            <person name="Zhao L."/>
            <person name="Wei J."/>
            <person name="Que T."/>
            <person name="Du C."/>
            <person name="Cheng J."/>
            <person name="Dai P."/>
            <person name="Han X."/>
            <person name="Huang E."/>
            <person name="Gao Y."/>
            <person name="Liu J."/>
            <person name="Shao H."/>
            <person name="Ye R."/>
            <person name="Li L."/>
            <person name="Wei W."/>
            <person name="Wang X."/>
            <person name="Wang C."/>
            <person name="Huo Q."/>
            <person name="Li W."/>
            <person name="Guo W."/>
            <person name="Chen H."/>
            <person name="Chen S."/>
            <person name="Zhou L."/>
            <person name="Zhou L."/>
            <person name="Ni X."/>
            <person name="Tian J."/>
            <person name="Zhou Y."/>
            <person name="Sheng Y."/>
            <person name="Liu T."/>
            <person name="Pan Y."/>
            <person name="Xia L."/>
            <person name="Li J."/>
            <person name="Zhao F."/>
            <person name="Cao W."/>
        </authorList>
    </citation>
    <scope>NUCLEOTIDE SEQUENCE</scope>
    <source>
        <strain evidence="1">Rsan-2018</strain>
        <tissue evidence="1">Larvae</tissue>
    </source>
</reference>
<comment type="caution">
    <text evidence="1">The sequence shown here is derived from an EMBL/GenBank/DDBJ whole genome shotgun (WGS) entry which is preliminary data.</text>
</comment>
<protein>
    <submittedName>
        <fullName evidence="1">Uncharacterized protein</fullName>
    </submittedName>
</protein>
<dbReference type="SUPFAM" id="SSF52047">
    <property type="entry name" value="RNI-like"/>
    <property type="match status" value="1"/>
</dbReference>
<dbReference type="VEuPathDB" id="VectorBase:RSAN_058247"/>
<keyword evidence="2" id="KW-1185">Reference proteome</keyword>
<accession>A0A9D4QGR8</accession>
<dbReference type="EMBL" id="JABSTV010001246">
    <property type="protein sequence ID" value="KAH7976789.1"/>
    <property type="molecule type" value="Genomic_DNA"/>
</dbReference>
<dbReference type="AlphaFoldDB" id="A0A9D4QGR8"/>
<dbReference type="Gene3D" id="3.80.10.10">
    <property type="entry name" value="Ribonuclease Inhibitor"/>
    <property type="match status" value="1"/>
</dbReference>
<proteinExistence type="predicted"/>
<reference evidence="1" key="1">
    <citation type="journal article" date="2020" name="Cell">
        <title>Large-Scale Comparative Analyses of Tick Genomes Elucidate Their Genetic Diversity and Vector Capacities.</title>
        <authorList>
            <consortium name="Tick Genome and Microbiome Consortium (TIGMIC)"/>
            <person name="Jia N."/>
            <person name="Wang J."/>
            <person name="Shi W."/>
            <person name="Du L."/>
            <person name="Sun Y."/>
            <person name="Zhan W."/>
            <person name="Jiang J.F."/>
            <person name="Wang Q."/>
            <person name="Zhang B."/>
            <person name="Ji P."/>
            <person name="Bell-Sakyi L."/>
            <person name="Cui X.M."/>
            <person name="Yuan T.T."/>
            <person name="Jiang B.G."/>
            <person name="Yang W.F."/>
            <person name="Lam T.T."/>
            <person name="Chang Q.C."/>
            <person name="Ding S.J."/>
            <person name="Wang X.J."/>
            <person name="Zhu J.G."/>
            <person name="Ruan X.D."/>
            <person name="Zhao L."/>
            <person name="Wei J.T."/>
            <person name="Ye R.Z."/>
            <person name="Que T.C."/>
            <person name="Du C.H."/>
            <person name="Zhou Y.H."/>
            <person name="Cheng J.X."/>
            <person name="Dai P.F."/>
            <person name="Guo W.B."/>
            <person name="Han X.H."/>
            <person name="Huang E.J."/>
            <person name="Li L.F."/>
            <person name="Wei W."/>
            <person name="Gao Y.C."/>
            <person name="Liu J.Z."/>
            <person name="Shao H.Z."/>
            <person name="Wang X."/>
            <person name="Wang C.C."/>
            <person name="Yang T.C."/>
            <person name="Huo Q.B."/>
            <person name="Li W."/>
            <person name="Chen H.Y."/>
            <person name="Chen S.E."/>
            <person name="Zhou L.G."/>
            <person name="Ni X.B."/>
            <person name="Tian J.H."/>
            <person name="Sheng Y."/>
            <person name="Liu T."/>
            <person name="Pan Y.S."/>
            <person name="Xia L.Y."/>
            <person name="Li J."/>
            <person name="Zhao F."/>
            <person name="Cao W.C."/>
        </authorList>
    </citation>
    <scope>NUCLEOTIDE SEQUENCE</scope>
    <source>
        <strain evidence="1">Rsan-2018</strain>
    </source>
</reference>
<name>A0A9D4QGR8_RHISA</name>